<evidence type="ECO:0000259" key="8">
    <source>
        <dbReference type="Pfam" id="PF02687"/>
    </source>
</evidence>
<evidence type="ECO:0000256" key="2">
    <source>
        <dbReference type="ARBA" id="ARBA00022475"/>
    </source>
</evidence>
<dbReference type="GO" id="GO:0022857">
    <property type="term" value="F:transmembrane transporter activity"/>
    <property type="evidence" value="ECO:0007669"/>
    <property type="project" value="TreeGrafter"/>
</dbReference>
<feature type="domain" description="ABC3 transporter permease C-terminal" evidence="8">
    <location>
        <begin position="299"/>
        <end position="412"/>
    </location>
</feature>
<dbReference type="GO" id="GO:0005886">
    <property type="term" value="C:plasma membrane"/>
    <property type="evidence" value="ECO:0007669"/>
    <property type="project" value="UniProtKB-SubCell"/>
</dbReference>
<evidence type="ECO:0000256" key="7">
    <source>
        <dbReference type="SAM" id="Phobius"/>
    </source>
</evidence>
<protein>
    <submittedName>
        <fullName evidence="10">ABC transporter permease</fullName>
    </submittedName>
</protein>
<dbReference type="PANTHER" id="PTHR30572">
    <property type="entry name" value="MEMBRANE COMPONENT OF TRANSPORTER-RELATED"/>
    <property type="match status" value="1"/>
</dbReference>
<dbReference type="OrthoDB" id="9780560at2"/>
<evidence type="ECO:0000259" key="9">
    <source>
        <dbReference type="Pfam" id="PF12704"/>
    </source>
</evidence>
<evidence type="ECO:0000256" key="4">
    <source>
        <dbReference type="ARBA" id="ARBA00022989"/>
    </source>
</evidence>
<gene>
    <name evidence="10" type="ORF">DPM19_19290</name>
</gene>
<evidence type="ECO:0000313" key="11">
    <source>
        <dbReference type="Proteomes" id="UP000251891"/>
    </source>
</evidence>
<comment type="similarity">
    <text evidence="6">Belongs to the ABC-4 integral membrane protein family.</text>
</comment>
<evidence type="ECO:0000256" key="5">
    <source>
        <dbReference type="ARBA" id="ARBA00023136"/>
    </source>
</evidence>
<dbReference type="AlphaFoldDB" id="A0A365H459"/>
<organism evidence="10 11">
    <name type="scientific">Actinomadura craniellae</name>
    <dbReference type="NCBI Taxonomy" id="2231787"/>
    <lineage>
        <taxon>Bacteria</taxon>
        <taxon>Bacillati</taxon>
        <taxon>Actinomycetota</taxon>
        <taxon>Actinomycetes</taxon>
        <taxon>Streptosporangiales</taxon>
        <taxon>Thermomonosporaceae</taxon>
        <taxon>Actinomadura</taxon>
    </lineage>
</organism>
<keyword evidence="4 7" id="KW-1133">Transmembrane helix</keyword>
<dbReference type="EMBL" id="QLYX01000008">
    <property type="protein sequence ID" value="RAY13798.1"/>
    <property type="molecule type" value="Genomic_DNA"/>
</dbReference>
<dbReference type="Pfam" id="PF02687">
    <property type="entry name" value="FtsX"/>
    <property type="match status" value="1"/>
</dbReference>
<keyword evidence="2" id="KW-1003">Cell membrane</keyword>
<evidence type="ECO:0000256" key="1">
    <source>
        <dbReference type="ARBA" id="ARBA00004651"/>
    </source>
</evidence>
<keyword evidence="11" id="KW-1185">Reference proteome</keyword>
<comment type="subcellular location">
    <subcellularLocation>
        <location evidence="1">Cell membrane</location>
        <topology evidence="1">Multi-pass membrane protein</topology>
    </subcellularLocation>
</comment>
<feature type="transmembrane region" description="Helical" evidence="7">
    <location>
        <begin position="296"/>
        <end position="321"/>
    </location>
</feature>
<dbReference type="InterPro" id="IPR050250">
    <property type="entry name" value="Macrolide_Exporter_MacB"/>
</dbReference>
<name>A0A365H459_9ACTN</name>
<reference evidence="10 11" key="1">
    <citation type="submission" date="2018-06" db="EMBL/GenBank/DDBJ databases">
        <title>Actinomadura craniellae sp. nov. isolated from marine sponge Craniella sp.</title>
        <authorList>
            <person name="Li L."/>
            <person name="Xu Q.H."/>
            <person name="Lin H.W."/>
            <person name="Lu Y.H."/>
        </authorList>
    </citation>
    <scope>NUCLEOTIDE SEQUENCE [LARGE SCALE GENOMIC DNA]</scope>
    <source>
        <strain evidence="10 11">LHW63021</strain>
    </source>
</reference>
<dbReference type="InterPro" id="IPR003838">
    <property type="entry name" value="ABC3_permease_C"/>
</dbReference>
<dbReference type="RefSeq" id="WP_111869336.1">
    <property type="nucleotide sequence ID" value="NZ_QLYX01000008.1"/>
</dbReference>
<dbReference type="Proteomes" id="UP000251891">
    <property type="component" value="Unassembled WGS sequence"/>
</dbReference>
<feature type="domain" description="MacB-like periplasmic core" evidence="9">
    <location>
        <begin position="30"/>
        <end position="256"/>
    </location>
</feature>
<feature type="transmembrane region" description="Helical" evidence="7">
    <location>
        <begin position="32"/>
        <end position="56"/>
    </location>
</feature>
<sequence>MAEPRHRGGAAALDLVTEAVEAVRGRRLRSALTLLGVAFGILALVATVGLTGSAAAQVSARFDALKATRISVEGFSGAAGAPIDTATGLRGPVIGPDALERARRLNGVVAAGTVALAGDPLPRAGRPGDRVPSAAVETQVMAADPDALRALRIRPVSGRLYDPVHQDLRHRVLLLGDVAARNLGLNPADHSIADGRTVIHLAGRPYLLLGIVTTADFDSQAQLSAIVPEWVARDPTSKISFQEPKVVVQTRPGAARQVGTEAKVALDPAQPDQLVAQVPPDPERLRAGVETDTRTLFLVMAAVSLLISAIGIGNTTLVAVLERRHEIGLRRAIGASRRSILVQFLLESGVLGLLGGVAGTIGGLDLTIAISLARGWTAAISPWLLVVGPLLGLTVGLVAGVYPAAKAARMEPVAALAT</sequence>
<feature type="transmembrane region" description="Helical" evidence="7">
    <location>
        <begin position="341"/>
        <end position="363"/>
    </location>
</feature>
<dbReference type="PANTHER" id="PTHR30572:SF4">
    <property type="entry name" value="ABC TRANSPORTER PERMEASE YTRF"/>
    <property type="match status" value="1"/>
</dbReference>
<keyword evidence="5 7" id="KW-0472">Membrane</keyword>
<accession>A0A365H459</accession>
<evidence type="ECO:0000256" key="6">
    <source>
        <dbReference type="ARBA" id="ARBA00038076"/>
    </source>
</evidence>
<evidence type="ECO:0000256" key="3">
    <source>
        <dbReference type="ARBA" id="ARBA00022692"/>
    </source>
</evidence>
<dbReference type="InterPro" id="IPR025857">
    <property type="entry name" value="MacB_PCD"/>
</dbReference>
<keyword evidence="3 7" id="KW-0812">Transmembrane</keyword>
<comment type="caution">
    <text evidence="10">The sequence shown here is derived from an EMBL/GenBank/DDBJ whole genome shotgun (WGS) entry which is preliminary data.</text>
</comment>
<proteinExistence type="inferred from homology"/>
<feature type="transmembrane region" description="Helical" evidence="7">
    <location>
        <begin position="383"/>
        <end position="402"/>
    </location>
</feature>
<dbReference type="Pfam" id="PF12704">
    <property type="entry name" value="MacB_PCD"/>
    <property type="match status" value="1"/>
</dbReference>
<evidence type="ECO:0000313" key="10">
    <source>
        <dbReference type="EMBL" id="RAY13798.1"/>
    </source>
</evidence>